<dbReference type="EMBL" id="FQNC01000065">
    <property type="protein sequence ID" value="SGZ00609.1"/>
    <property type="molecule type" value="Genomic_DNA"/>
</dbReference>
<dbReference type="EMBL" id="FQNC01000093">
    <property type="protein sequence ID" value="SGZ29343.1"/>
    <property type="molecule type" value="Genomic_DNA"/>
</dbReference>
<accession>A0A2X0MGS9</accession>
<gene>
    <name evidence="1" type="primary">BQ5605_C034g11361</name>
    <name evidence="2" type="synonym">BQ5605_C054g12622</name>
    <name evidence="3" type="synonym">BQ5605_C115g13250</name>
    <name evidence="1" type="ORF">BQ5605_C034G11361</name>
    <name evidence="2" type="ORF">BQ5605_C054G12622</name>
    <name evidence="3" type="ORF">BQ5605_C115G13250</name>
</gene>
<sequence length="105" mass="11204">MTTPLISVRVRSVVDDSTDIPIATGVPITSISTSSSSSKALDQMLRFKGVVVNTNVGASQPRVSTIKAESSSVQLVFSVPVRMTPPLPLNVTAKSVSFHFPSIWF</sequence>
<reference evidence="1 4" key="1">
    <citation type="submission" date="2016-11" db="EMBL/GenBank/DDBJ databases">
        <authorList>
            <person name="Jaros S."/>
            <person name="Januszkiewicz K."/>
            <person name="Wedrychowicz H."/>
        </authorList>
    </citation>
    <scope>NUCLEOTIDE SEQUENCE [LARGE SCALE GENOMIC DNA]</scope>
</reference>
<protein>
    <submittedName>
        <fullName evidence="1">BQ5605_C034g11361 protein</fullName>
    </submittedName>
    <submittedName>
        <fullName evidence="2">BQ5605_C054g12622 protein</fullName>
    </submittedName>
    <submittedName>
        <fullName evidence="3">BQ5605_C115g13250 protein</fullName>
    </submittedName>
</protein>
<name>A0A2X0MGS9_9BASI</name>
<organism evidence="1 4">
    <name type="scientific">Microbotryum silenes-dioicae</name>
    <dbReference type="NCBI Taxonomy" id="796604"/>
    <lineage>
        <taxon>Eukaryota</taxon>
        <taxon>Fungi</taxon>
        <taxon>Dikarya</taxon>
        <taxon>Basidiomycota</taxon>
        <taxon>Pucciniomycotina</taxon>
        <taxon>Microbotryomycetes</taxon>
        <taxon>Microbotryales</taxon>
        <taxon>Microbotryaceae</taxon>
        <taxon>Microbotryum</taxon>
    </lineage>
</organism>
<evidence type="ECO:0000313" key="2">
    <source>
        <dbReference type="EMBL" id="SGZ29343.1"/>
    </source>
</evidence>
<evidence type="ECO:0000313" key="1">
    <source>
        <dbReference type="EMBL" id="SGZ00609.1"/>
    </source>
</evidence>
<dbReference type="EMBL" id="FQNC01000101">
    <property type="protein sequence ID" value="SGZ30109.1"/>
    <property type="molecule type" value="Genomic_DNA"/>
</dbReference>
<keyword evidence="4" id="KW-1185">Reference proteome</keyword>
<evidence type="ECO:0000313" key="3">
    <source>
        <dbReference type="EMBL" id="SGZ30109.1"/>
    </source>
</evidence>
<evidence type="ECO:0000313" key="4">
    <source>
        <dbReference type="Proteomes" id="UP000249464"/>
    </source>
</evidence>
<dbReference type="Proteomes" id="UP000249464">
    <property type="component" value="Unassembled WGS sequence"/>
</dbReference>
<dbReference type="AlphaFoldDB" id="A0A2X0MGS9"/>
<proteinExistence type="predicted"/>